<dbReference type="InterPro" id="IPR036779">
    <property type="entry name" value="LysM_dom_sf"/>
</dbReference>
<dbReference type="InterPro" id="IPR045030">
    <property type="entry name" value="LYSM1-4"/>
</dbReference>
<dbReference type="InterPro" id="IPR018392">
    <property type="entry name" value="LysM"/>
</dbReference>
<organism evidence="6 7">
    <name type="scientific">Rhizophagus clarus</name>
    <dbReference type="NCBI Taxonomy" id="94130"/>
    <lineage>
        <taxon>Eukaryota</taxon>
        <taxon>Fungi</taxon>
        <taxon>Fungi incertae sedis</taxon>
        <taxon>Mucoromycota</taxon>
        <taxon>Glomeromycotina</taxon>
        <taxon>Glomeromycetes</taxon>
        <taxon>Glomerales</taxon>
        <taxon>Glomeraceae</taxon>
        <taxon>Rhizophagus</taxon>
    </lineage>
</organism>
<protein>
    <submittedName>
        <fullName evidence="6">Carbohydrate-binding module family 50 protein</fullName>
    </submittedName>
</protein>
<evidence type="ECO:0000313" key="7">
    <source>
        <dbReference type="Proteomes" id="UP000615446"/>
    </source>
</evidence>
<dbReference type="PROSITE" id="PS51782">
    <property type="entry name" value="LYSM"/>
    <property type="match status" value="1"/>
</dbReference>
<evidence type="ECO:0000256" key="2">
    <source>
        <dbReference type="ARBA" id="ARBA00022771"/>
    </source>
</evidence>
<accession>A0A8H3KWY5</accession>
<evidence type="ECO:0000256" key="1">
    <source>
        <dbReference type="ARBA" id="ARBA00022723"/>
    </source>
</evidence>
<sequence>MQNKSCLICHVLFASVSSFESPFLTKCCNRWVCDGCLEQNKRYYSYCPFCQEVSITYRKRSNDTTTYTDCSLPTYEEVIYNDLNNAIHYVKKDDTLIGLAFKYGVEIADIRKANRLFDNNIIARSTLIIPNYVGPSLSEKFSEEEEKKMLVKRFQVRSKCIDPIEAKFYMEHSNYNIENASQLYRDDLLWEMQHPMKEKVKSKNNKRKVV</sequence>
<dbReference type="GO" id="GO:0008270">
    <property type="term" value="F:zinc ion binding"/>
    <property type="evidence" value="ECO:0007669"/>
    <property type="project" value="UniProtKB-KW"/>
</dbReference>
<dbReference type="SUPFAM" id="SSF54106">
    <property type="entry name" value="LysM domain"/>
    <property type="match status" value="1"/>
</dbReference>
<feature type="domain" description="LysM" evidence="5">
    <location>
        <begin position="86"/>
        <end position="129"/>
    </location>
</feature>
<evidence type="ECO:0000256" key="3">
    <source>
        <dbReference type="ARBA" id="ARBA00022833"/>
    </source>
</evidence>
<comment type="caution">
    <text evidence="6">The sequence shown here is derived from an EMBL/GenBank/DDBJ whole genome shotgun (WGS) entry which is preliminary data.</text>
</comment>
<dbReference type="AlphaFoldDB" id="A0A8H3KWY5"/>
<keyword evidence="1" id="KW-0479">Metal-binding</keyword>
<dbReference type="InterPro" id="IPR001876">
    <property type="entry name" value="Znf_RanBP2"/>
</dbReference>
<dbReference type="OrthoDB" id="2107166at2759"/>
<keyword evidence="4" id="KW-0732">Signal</keyword>
<dbReference type="CDD" id="cd00118">
    <property type="entry name" value="LysM"/>
    <property type="match status" value="1"/>
</dbReference>
<proteinExistence type="predicted"/>
<gene>
    <name evidence="6" type="ORF">RCL2_000482600</name>
</gene>
<evidence type="ECO:0000259" key="5">
    <source>
        <dbReference type="PROSITE" id="PS51782"/>
    </source>
</evidence>
<dbReference type="Proteomes" id="UP000615446">
    <property type="component" value="Unassembled WGS sequence"/>
</dbReference>
<name>A0A8H3KWY5_9GLOM</name>
<evidence type="ECO:0000313" key="6">
    <source>
        <dbReference type="EMBL" id="GES77457.1"/>
    </source>
</evidence>
<evidence type="ECO:0000256" key="4">
    <source>
        <dbReference type="SAM" id="SignalP"/>
    </source>
</evidence>
<feature type="signal peptide" evidence="4">
    <location>
        <begin position="1"/>
        <end position="18"/>
    </location>
</feature>
<dbReference type="Pfam" id="PF01476">
    <property type="entry name" value="LysM"/>
    <property type="match status" value="1"/>
</dbReference>
<reference evidence="6" key="1">
    <citation type="submission" date="2019-10" db="EMBL/GenBank/DDBJ databases">
        <title>Conservation and host-specific expression of non-tandemly repeated heterogenous ribosome RNA gene in arbuscular mycorrhizal fungi.</title>
        <authorList>
            <person name="Maeda T."/>
            <person name="Kobayashi Y."/>
            <person name="Nakagawa T."/>
            <person name="Ezawa T."/>
            <person name="Yamaguchi K."/>
            <person name="Bino T."/>
            <person name="Nishimoto Y."/>
            <person name="Shigenobu S."/>
            <person name="Kawaguchi M."/>
        </authorList>
    </citation>
    <scope>NUCLEOTIDE SEQUENCE</scope>
    <source>
        <strain evidence="6">HR1</strain>
    </source>
</reference>
<keyword evidence="2" id="KW-0863">Zinc-finger</keyword>
<dbReference type="PANTHER" id="PTHR20932">
    <property type="entry name" value="LYSM AND PUTATIVE PEPTIDOGLYCAN-BINDING DOMAIN-CONTAINING PROTEIN"/>
    <property type="match status" value="1"/>
</dbReference>
<keyword evidence="3" id="KW-0862">Zinc</keyword>
<feature type="chain" id="PRO_5034880845" evidence="4">
    <location>
        <begin position="19"/>
        <end position="210"/>
    </location>
</feature>
<dbReference type="Gene3D" id="3.10.350.10">
    <property type="entry name" value="LysM domain"/>
    <property type="match status" value="1"/>
</dbReference>
<dbReference type="PANTHER" id="PTHR20932:SF31">
    <property type="entry name" value="RING-TYPE DOMAIN-CONTAINING PROTEIN"/>
    <property type="match status" value="1"/>
</dbReference>
<dbReference type="PROSITE" id="PS01358">
    <property type="entry name" value="ZF_RANBP2_1"/>
    <property type="match status" value="1"/>
</dbReference>
<dbReference type="EMBL" id="BLAL01000030">
    <property type="protein sequence ID" value="GES77457.1"/>
    <property type="molecule type" value="Genomic_DNA"/>
</dbReference>
<dbReference type="SMART" id="SM00257">
    <property type="entry name" value="LysM"/>
    <property type="match status" value="1"/>
</dbReference>